<dbReference type="CDD" id="cd15556">
    <property type="entry name" value="PHD_MMD1_like"/>
    <property type="match status" value="1"/>
</dbReference>
<feature type="region of interest" description="Disordered" evidence="4">
    <location>
        <begin position="311"/>
        <end position="330"/>
    </location>
</feature>
<keyword evidence="2" id="KW-0863">Zinc-finger</keyword>
<feature type="compositionally biased region" description="Polar residues" evidence="4">
    <location>
        <begin position="35"/>
        <end position="63"/>
    </location>
</feature>
<dbReference type="EMBL" id="LS974618">
    <property type="protein sequence ID" value="CAG7895061.1"/>
    <property type="molecule type" value="Genomic_DNA"/>
</dbReference>
<dbReference type="EMBL" id="LR031573">
    <property type="protein sequence ID" value="VDC91294.1"/>
    <property type="molecule type" value="Genomic_DNA"/>
</dbReference>
<dbReference type="Gene3D" id="3.30.40.10">
    <property type="entry name" value="Zinc/RING finger domain, C3HC4 (zinc finger)"/>
    <property type="match status" value="1"/>
</dbReference>
<gene>
    <name evidence="7" type="ORF">BRAA02T08252Z</name>
    <name evidence="6" type="ORF">BRAPAZ1V2_A02P40130.2</name>
</gene>
<dbReference type="Pfam" id="PF00628">
    <property type="entry name" value="PHD"/>
    <property type="match status" value="1"/>
</dbReference>
<dbReference type="Gramene" id="A02p40130.2_BraZ1">
    <property type="protein sequence ID" value="A02p40130.2_BraZ1.CDS"/>
    <property type="gene ID" value="A02g40130.2_BraZ1"/>
</dbReference>
<dbReference type="InterPro" id="IPR058054">
    <property type="entry name" value="Znf_MS1-like"/>
</dbReference>
<dbReference type="PROSITE" id="PS01359">
    <property type="entry name" value="ZF_PHD_1"/>
    <property type="match status" value="1"/>
</dbReference>
<organism evidence="7">
    <name type="scientific">Brassica campestris</name>
    <name type="common">Field mustard</name>
    <dbReference type="NCBI Taxonomy" id="3711"/>
    <lineage>
        <taxon>Eukaryota</taxon>
        <taxon>Viridiplantae</taxon>
        <taxon>Streptophyta</taxon>
        <taxon>Embryophyta</taxon>
        <taxon>Tracheophyta</taxon>
        <taxon>Spermatophyta</taxon>
        <taxon>Magnoliopsida</taxon>
        <taxon>eudicotyledons</taxon>
        <taxon>Gunneridae</taxon>
        <taxon>Pentapetalae</taxon>
        <taxon>rosids</taxon>
        <taxon>malvids</taxon>
        <taxon>Brassicales</taxon>
        <taxon>Brassicaceae</taxon>
        <taxon>Brassiceae</taxon>
        <taxon>Brassica</taxon>
    </lineage>
</organism>
<dbReference type="PANTHER" id="PTHR46201:SF10">
    <property type="entry name" value="ZINC FINGER PHD-TYPE DOMAIN-CONTAINING PROTEIN"/>
    <property type="match status" value="1"/>
</dbReference>
<dbReference type="GO" id="GO:0008270">
    <property type="term" value="F:zinc ion binding"/>
    <property type="evidence" value="ECO:0007669"/>
    <property type="project" value="UniProtKB-KW"/>
</dbReference>
<dbReference type="Proteomes" id="UP000694005">
    <property type="component" value="Chromosome A02"/>
</dbReference>
<dbReference type="PANTHER" id="PTHR46201">
    <property type="entry name" value="PHD FINGER PROTEIN MALE MEIOCYTE DEATH 1-RELATED"/>
    <property type="match status" value="1"/>
</dbReference>
<feature type="region of interest" description="Disordered" evidence="4">
    <location>
        <begin position="14"/>
        <end position="63"/>
    </location>
</feature>
<feature type="compositionally biased region" description="Low complexity" evidence="4">
    <location>
        <begin position="19"/>
        <end position="34"/>
    </location>
</feature>
<dbReference type="SMART" id="SM00249">
    <property type="entry name" value="PHD"/>
    <property type="match status" value="1"/>
</dbReference>
<protein>
    <recommendedName>
        <fullName evidence="5">Zinc finger PHD-type domain-containing protein</fullName>
    </recommendedName>
</protein>
<feature type="compositionally biased region" description="Polar residues" evidence="4">
    <location>
        <begin position="311"/>
        <end position="324"/>
    </location>
</feature>
<dbReference type="InterPro" id="IPR019787">
    <property type="entry name" value="Znf_PHD-finger"/>
</dbReference>
<evidence type="ECO:0000256" key="3">
    <source>
        <dbReference type="ARBA" id="ARBA00022833"/>
    </source>
</evidence>
<evidence type="ECO:0000313" key="6">
    <source>
        <dbReference type="EMBL" id="CAG7895061.1"/>
    </source>
</evidence>
<feature type="domain" description="Zinc finger PHD-type" evidence="5">
    <location>
        <begin position="411"/>
        <end position="457"/>
    </location>
</feature>
<dbReference type="AlphaFoldDB" id="A0A3P6AWB3"/>
<evidence type="ECO:0000256" key="1">
    <source>
        <dbReference type="ARBA" id="ARBA00022723"/>
    </source>
</evidence>
<name>A0A3P6AWB3_BRACM</name>
<dbReference type="InterPro" id="IPR013083">
    <property type="entry name" value="Znf_RING/FYVE/PHD"/>
</dbReference>
<sequence>MALSTERQKVTKILIFNDSSPSSTSPQPLSATTSDRSSLTTPRLKITPSTETTPPSHVSSSPAKQPASVSLFVIEEQVSVDCSPSPLCDFCRCVGWSHHYVLKRKYHLIIPASDEWMKPLRKDSLEVTSSSSRHLMHGVIHCNGFGHLLCINSDNVSSFLSGDRAMDLWDRLCYYSSHQINWILFFTSKAPIERKTAIALAAISSSPVPGEDTWDSPSCSSPGTDTMSRTKYDSFNALVAGEGCTKLSGERLSETAQARFTTPGSRIRFSLIKVNQEASTSTPGLNPYEDILYLYRNLLLTYPEFRRTTRGYNSELPSSAQSRRAAQRLDPEVTSWRARDGFSKRNYQRAEVCSRESAEFRNKDLEKIDENSGLESEGGNKIRTEFLVTGFGLDTWTVLRYEGGFDNWTVDCKCGAIDDDGERMVACDACKVWHHTKCHSIEDGEDVPSAFSCYRCFGY</sequence>
<dbReference type="SUPFAM" id="SSF57903">
    <property type="entry name" value="FYVE/PHD zinc finger"/>
    <property type="match status" value="1"/>
</dbReference>
<proteinExistence type="predicted"/>
<reference evidence="7" key="1">
    <citation type="submission" date="2018-11" db="EMBL/GenBank/DDBJ databases">
        <authorList>
            <consortium name="Genoscope - CEA"/>
            <person name="William W."/>
        </authorList>
    </citation>
    <scope>NUCLEOTIDE SEQUENCE</scope>
</reference>
<dbReference type="InterPro" id="IPR011011">
    <property type="entry name" value="Znf_FYVE_PHD"/>
</dbReference>
<keyword evidence="1" id="KW-0479">Metal-binding</keyword>
<evidence type="ECO:0000256" key="4">
    <source>
        <dbReference type="SAM" id="MobiDB-lite"/>
    </source>
</evidence>
<dbReference type="InterPro" id="IPR019786">
    <property type="entry name" value="Zinc_finger_PHD-type_CS"/>
</dbReference>
<dbReference type="InterPro" id="IPR001965">
    <property type="entry name" value="Znf_PHD"/>
</dbReference>
<evidence type="ECO:0000256" key="2">
    <source>
        <dbReference type="ARBA" id="ARBA00022771"/>
    </source>
</evidence>
<keyword evidence="3" id="KW-0862">Zinc</keyword>
<evidence type="ECO:0000259" key="5">
    <source>
        <dbReference type="SMART" id="SM00249"/>
    </source>
</evidence>
<evidence type="ECO:0000313" key="7">
    <source>
        <dbReference type="EMBL" id="VDC91294.1"/>
    </source>
</evidence>
<accession>A0A3P6AWB3</accession>